<accession>E5R3Y7</accession>
<feature type="region of interest" description="Disordered" evidence="1">
    <location>
        <begin position="1"/>
        <end position="23"/>
    </location>
</feature>
<evidence type="ECO:0000313" key="2">
    <source>
        <dbReference type="EMBL" id="EFQ98833.1"/>
    </source>
</evidence>
<feature type="compositionally biased region" description="Acidic residues" evidence="1">
    <location>
        <begin position="1"/>
        <end position="11"/>
    </location>
</feature>
<dbReference type="EMBL" id="DS989822">
    <property type="protein sequence ID" value="EFQ98833.1"/>
    <property type="molecule type" value="Genomic_DNA"/>
</dbReference>
<evidence type="ECO:0000313" key="3">
    <source>
        <dbReference type="Proteomes" id="UP000002669"/>
    </source>
</evidence>
<dbReference type="VEuPathDB" id="FungiDB:MGYG_01848"/>
<keyword evidence="3" id="KW-1185">Reference proteome</keyword>
<proteinExistence type="predicted"/>
<protein>
    <submittedName>
        <fullName evidence="2">Uncharacterized protein</fullName>
    </submittedName>
</protein>
<gene>
    <name evidence="2" type="ORF">MGYG_01848</name>
</gene>
<dbReference type="RefSeq" id="XP_003177785.1">
    <property type="nucleotide sequence ID" value="XM_003177737.1"/>
</dbReference>
<dbReference type="HOGENOM" id="CLU_2704355_0_0_1"/>
<dbReference type="GeneID" id="10033120"/>
<dbReference type="AlphaFoldDB" id="E5R3Y7"/>
<dbReference type="InParanoid" id="E5R3Y7"/>
<sequence>MEAPLEDSDQEAEARDKQSELILEQAKSHLEIREKENSGSLSPLSENYLPSAPSYLCLSLHDIPLSYAGRSAR</sequence>
<dbReference type="Proteomes" id="UP000002669">
    <property type="component" value="Unassembled WGS sequence"/>
</dbReference>
<name>E5R3Y7_ARTGP</name>
<organism evidence="3">
    <name type="scientific">Arthroderma gypseum (strain ATCC MYA-4604 / CBS 118893)</name>
    <name type="common">Microsporum gypseum</name>
    <dbReference type="NCBI Taxonomy" id="535722"/>
    <lineage>
        <taxon>Eukaryota</taxon>
        <taxon>Fungi</taxon>
        <taxon>Dikarya</taxon>
        <taxon>Ascomycota</taxon>
        <taxon>Pezizomycotina</taxon>
        <taxon>Eurotiomycetes</taxon>
        <taxon>Eurotiomycetidae</taxon>
        <taxon>Onygenales</taxon>
        <taxon>Arthrodermataceae</taxon>
        <taxon>Nannizzia</taxon>
    </lineage>
</organism>
<reference evidence="3" key="1">
    <citation type="journal article" date="2012" name="MBio">
        <title>Comparative genome analysis of Trichophyton rubrum and related dermatophytes reveals candidate genes involved in infection.</title>
        <authorList>
            <person name="Martinez D.A."/>
            <person name="Oliver B.G."/>
            <person name="Graeser Y."/>
            <person name="Goldberg J.M."/>
            <person name="Li W."/>
            <person name="Martinez-Rossi N.M."/>
            <person name="Monod M."/>
            <person name="Shelest E."/>
            <person name="Barton R.C."/>
            <person name="Birch E."/>
            <person name="Brakhage A.A."/>
            <person name="Chen Z."/>
            <person name="Gurr S.J."/>
            <person name="Heiman D."/>
            <person name="Heitman J."/>
            <person name="Kosti I."/>
            <person name="Rossi A."/>
            <person name="Saif S."/>
            <person name="Samalova M."/>
            <person name="Saunders C.W."/>
            <person name="Shea T."/>
            <person name="Summerbell R.C."/>
            <person name="Xu J."/>
            <person name="Young S."/>
            <person name="Zeng Q."/>
            <person name="Birren B.W."/>
            <person name="Cuomo C.A."/>
            <person name="White T.C."/>
        </authorList>
    </citation>
    <scope>NUCLEOTIDE SEQUENCE [LARGE SCALE GENOMIC DNA]</scope>
    <source>
        <strain evidence="3">ATCC MYA-4604 / CBS 118893</strain>
    </source>
</reference>
<evidence type="ECO:0000256" key="1">
    <source>
        <dbReference type="SAM" id="MobiDB-lite"/>
    </source>
</evidence>